<dbReference type="Proteomes" id="UP000039370">
    <property type="component" value="Unassembled WGS sequence"/>
</dbReference>
<organism evidence="1 2">
    <name type="scientific">Capnocytophaga canimorsus</name>
    <dbReference type="NCBI Taxonomy" id="28188"/>
    <lineage>
        <taxon>Bacteria</taxon>
        <taxon>Pseudomonadati</taxon>
        <taxon>Bacteroidota</taxon>
        <taxon>Flavobacteriia</taxon>
        <taxon>Flavobacteriales</taxon>
        <taxon>Flavobacteriaceae</taxon>
        <taxon>Capnocytophaga</taxon>
    </lineage>
</organism>
<gene>
    <name evidence="1" type="ORF">CCAN11_1510002</name>
</gene>
<evidence type="ECO:0000313" key="2">
    <source>
        <dbReference type="Proteomes" id="UP000039370"/>
    </source>
</evidence>
<accession>A0A0B7IAN1</accession>
<protein>
    <submittedName>
        <fullName evidence="1">Uncharacterized protein</fullName>
    </submittedName>
</protein>
<reference evidence="2" key="1">
    <citation type="submission" date="2015-01" db="EMBL/GenBank/DDBJ databases">
        <authorList>
            <person name="MANFREDI Pablo"/>
        </authorList>
    </citation>
    <scope>NUCLEOTIDE SEQUENCE [LARGE SCALE GENOMIC DNA]</scope>
    <source>
        <strain evidence="2">Cc11</strain>
    </source>
</reference>
<evidence type="ECO:0000313" key="1">
    <source>
        <dbReference type="EMBL" id="CEN47744.1"/>
    </source>
</evidence>
<dbReference type="AlphaFoldDB" id="A0A0B7IAN1"/>
<sequence length="68" mass="7849">MVIDEVKYISKGKIHIDNNTQQSFLKGKLCVSNFIKMAKIKTFAINVPKRKDRRKHIASVFSKHNTFG</sequence>
<name>A0A0B7IAN1_9FLAO</name>
<proteinExistence type="predicted"/>
<dbReference type="EMBL" id="CDOK01000059">
    <property type="protein sequence ID" value="CEN47744.1"/>
    <property type="molecule type" value="Genomic_DNA"/>
</dbReference>